<evidence type="ECO:0000313" key="1">
    <source>
        <dbReference type="EMBL" id="ONI39410.1"/>
    </source>
</evidence>
<reference evidence="1" key="1">
    <citation type="submission" date="2016-08" db="EMBL/GenBank/DDBJ databases">
        <authorList>
            <person name="Ngugi D.K."/>
            <person name="Miyake S."/>
            <person name="Stingl U."/>
        </authorList>
    </citation>
    <scope>NUCLEOTIDE SEQUENCE</scope>
    <source>
        <strain evidence="1">SCG-B11WGA-EpuloA1</strain>
    </source>
</reference>
<sequence>MENLSLKFKMLLICGINCTVLCLLIFGVVIENSNFLFAFMLTFIGIMCLLFNLIITIIFVSKTIPLLKEISHKINAVAEGNFIVKLPVTNEPLLNSVCTDVQRIADDSDLIVNDIANLLIELSNGNLDVKSSIEEAYVADFKPIIDSIYIIKNKFIEMITDIKSVATTLNDSSEKTSVASERVSVEAINQQEILKNVLNTVNNLIVSINNTQKDFDHTAKNINTITSSTKNGNQIIKETISAMNQIDDYSKSILDIIQDIENISSQTNLLALNANIEAARAGEAGKGFAVVASEIRDLSGKTSEIVKHIEQIVNQTLDSIKIGKNKIDETSEAFEDIADKIFNAESIFNGLLKDIDQQQLLLKETPAQFDKLSQDIQDLVNISEENDVISSDLYDQVQQLNNIISNLTRN</sequence>
<name>A0ACC8XAQ4_9FIRM</name>
<keyword evidence="2" id="KW-1185">Reference proteome</keyword>
<organism evidence="1 2">
    <name type="scientific">Candidatus Epulonipiscium fishelsonii</name>
    <dbReference type="NCBI Taxonomy" id="77094"/>
    <lineage>
        <taxon>Bacteria</taxon>
        <taxon>Bacillati</taxon>
        <taxon>Bacillota</taxon>
        <taxon>Clostridia</taxon>
        <taxon>Lachnospirales</taxon>
        <taxon>Lachnospiraceae</taxon>
        <taxon>Candidatus Epulonipiscium</taxon>
    </lineage>
</organism>
<accession>A0ACC8XAQ4</accession>
<proteinExistence type="predicted"/>
<evidence type="ECO:0000313" key="2">
    <source>
        <dbReference type="Proteomes" id="UP000188605"/>
    </source>
</evidence>
<gene>
    <name evidence="1" type="ORF">AN396_08375</name>
</gene>
<comment type="caution">
    <text evidence="1">The sequence shown here is derived from an EMBL/GenBank/DDBJ whole genome shotgun (WGS) entry which is preliminary data.</text>
</comment>
<dbReference type="EMBL" id="LJDB01000064">
    <property type="protein sequence ID" value="ONI39410.1"/>
    <property type="molecule type" value="Genomic_DNA"/>
</dbReference>
<dbReference type="Proteomes" id="UP000188605">
    <property type="component" value="Unassembled WGS sequence"/>
</dbReference>
<protein>
    <submittedName>
        <fullName evidence="1">Uncharacterized protein</fullName>
    </submittedName>
</protein>